<dbReference type="AlphaFoldDB" id="A0A1Y1YUP1"/>
<dbReference type="InterPro" id="IPR051947">
    <property type="entry name" value="Sentrin-specific_protease"/>
</dbReference>
<dbReference type="Proteomes" id="UP000193498">
    <property type="component" value="Unassembled WGS sequence"/>
</dbReference>
<sequence>PSSRLFVYPFDRVNALSITNDDVSRLSEGEFLNDTLVEFYMRYMQNELTRKNPMLANKVHFFNPFFYHRLTQKDSSSNAYERVKKWTSKIDLFEKNYIFVPINEK</sequence>
<dbReference type="EMBL" id="MCFE01000065">
    <property type="protein sequence ID" value="ORY01762.1"/>
    <property type="molecule type" value="Genomic_DNA"/>
</dbReference>
<dbReference type="GO" id="GO:0005634">
    <property type="term" value="C:nucleus"/>
    <property type="evidence" value="ECO:0007669"/>
    <property type="project" value="TreeGrafter"/>
</dbReference>
<dbReference type="Gene3D" id="3.40.395.10">
    <property type="entry name" value="Adenoviral Proteinase, Chain A"/>
    <property type="match status" value="1"/>
</dbReference>
<reference evidence="7 8" key="1">
    <citation type="submission" date="2016-07" db="EMBL/GenBank/DDBJ databases">
        <title>Pervasive Adenine N6-methylation of Active Genes in Fungi.</title>
        <authorList>
            <consortium name="DOE Joint Genome Institute"/>
            <person name="Mondo S.J."/>
            <person name="Dannebaum R.O."/>
            <person name="Kuo R.C."/>
            <person name="Labutti K."/>
            <person name="Haridas S."/>
            <person name="Kuo A."/>
            <person name="Salamov A."/>
            <person name="Ahrendt S.R."/>
            <person name="Lipzen A."/>
            <person name="Sullivan W."/>
            <person name="Andreopoulos W.B."/>
            <person name="Clum A."/>
            <person name="Lindquist E."/>
            <person name="Daum C."/>
            <person name="Ramamoorthy G.K."/>
            <person name="Gryganskyi A."/>
            <person name="Culley D."/>
            <person name="Magnuson J.K."/>
            <person name="James T.Y."/>
            <person name="O'Malley M.A."/>
            <person name="Stajich J.E."/>
            <person name="Spatafora J.W."/>
            <person name="Visel A."/>
            <person name="Grigoriev I.V."/>
        </authorList>
    </citation>
    <scope>NUCLEOTIDE SEQUENCE [LARGE SCALE GENOMIC DNA]</scope>
    <source>
        <strain evidence="7 8">CBS 931.73</strain>
    </source>
</reference>
<keyword evidence="5" id="KW-0378">Hydrolase</keyword>
<keyword evidence="8" id="KW-1185">Reference proteome</keyword>
<dbReference type="GO" id="GO:0006508">
    <property type="term" value="P:proteolysis"/>
    <property type="evidence" value="ECO:0007669"/>
    <property type="project" value="UniProtKB-KW"/>
</dbReference>
<dbReference type="Pfam" id="PF02902">
    <property type="entry name" value="Peptidase_C48"/>
    <property type="match status" value="1"/>
</dbReference>
<dbReference type="PANTHER" id="PTHR46896">
    <property type="entry name" value="SENTRIN-SPECIFIC PROTEASE"/>
    <property type="match status" value="1"/>
</dbReference>
<keyword evidence="4" id="KW-0833">Ubl conjugation pathway</keyword>
<dbReference type="GO" id="GO:0070139">
    <property type="term" value="F:SUMO-specific endopeptidase activity"/>
    <property type="evidence" value="ECO:0007669"/>
    <property type="project" value="TreeGrafter"/>
</dbReference>
<evidence type="ECO:0000256" key="3">
    <source>
        <dbReference type="ARBA" id="ARBA00022670"/>
    </source>
</evidence>
<feature type="non-terminal residue" evidence="7">
    <location>
        <position position="1"/>
    </location>
</feature>
<evidence type="ECO:0000256" key="5">
    <source>
        <dbReference type="ARBA" id="ARBA00022801"/>
    </source>
</evidence>
<name>A0A1Y1YUP1_9FUNG</name>
<organism evidence="7 8">
    <name type="scientific">Basidiobolus meristosporus CBS 931.73</name>
    <dbReference type="NCBI Taxonomy" id="1314790"/>
    <lineage>
        <taxon>Eukaryota</taxon>
        <taxon>Fungi</taxon>
        <taxon>Fungi incertae sedis</taxon>
        <taxon>Zoopagomycota</taxon>
        <taxon>Entomophthoromycotina</taxon>
        <taxon>Basidiobolomycetes</taxon>
        <taxon>Basidiobolales</taxon>
        <taxon>Basidiobolaceae</taxon>
        <taxon>Basidiobolus</taxon>
    </lineage>
</organism>
<evidence type="ECO:0000256" key="1">
    <source>
        <dbReference type="ARBA" id="ARBA00005234"/>
    </source>
</evidence>
<gene>
    <name evidence="7" type="ORF">K493DRAFT_209170</name>
</gene>
<dbReference type="InterPro" id="IPR003653">
    <property type="entry name" value="Peptidase_C48_C"/>
</dbReference>
<evidence type="ECO:0000313" key="8">
    <source>
        <dbReference type="Proteomes" id="UP000193498"/>
    </source>
</evidence>
<dbReference type="STRING" id="1314790.A0A1Y1YUP1"/>
<dbReference type="SUPFAM" id="SSF54001">
    <property type="entry name" value="Cysteine proteinases"/>
    <property type="match status" value="1"/>
</dbReference>
<comment type="caution">
    <text evidence="7">The sequence shown here is derived from an EMBL/GenBank/DDBJ whole genome shotgun (WGS) entry which is preliminary data.</text>
</comment>
<keyword evidence="2" id="KW-0597">Phosphoprotein</keyword>
<keyword evidence="3" id="KW-0645">Protease</keyword>
<evidence type="ECO:0000256" key="2">
    <source>
        <dbReference type="ARBA" id="ARBA00022553"/>
    </source>
</evidence>
<dbReference type="PANTHER" id="PTHR46896:SF3">
    <property type="entry name" value="FI06413P-RELATED"/>
    <property type="match status" value="1"/>
</dbReference>
<evidence type="ECO:0000256" key="4">
    <source>
        <dbReference type="ARBA" id="ARBA00022786"/>
    </source>
</evidence>
<dbReference type="InParanoid" id="A0A1Y1YUP1"/>
<accession>A0A1Y1YUP1</accession>
<dbReference type="GO" id="GO:0016926">
    <property type="term" value="P:protein desumoylation"/>
    <property type="evidence" value="ECO:0007669"/>
    <property type="project" value="TreeGrafter"/>
</dbReference>
<dbReference type="GO" id="GO:0005737">
    <property type="term" value="C:cytoplasm"/>
    <property type="evidence" value="ECO:0007669"/>
    <property type="project" value="TreeGrafter"/>
</dbReference>
<dbReference type="OrthoDB" id="442460at2759"/>
<protein>
    <recommendedName>
        <fullName evidence="6">Ubiquitin-like protease family profile domain-containing protein</fullName>
    </recommendedName>
</protein>
<comment type="similarity">
    <text evidence="1">Belongs to the peptidase C48 family.</text>
</comment>
<proteinExistence type="inferred from homology"/>
<feature type="domain" description="Ubiquitin-like protease family profile" evidence="6">
    <location>
        <begin position="16"/>
        <end position="105"/>
    </location>
</feature>
<evidence type="ECO:0000313" key="7">
    <source>
        <dbReference type="EMBL" id="ORY01762.1"/>
    </source>
</evidence>
<evidence type="ECO:0000259" key="6">
    <source>
        <dbReference type="PROSITE" id="PS50600"/>
    </source>
</evidence>
<dbReference type="PROSITE" id="PS50600">
    <property type="entry name" value="ULP_PROTEASE"/>
    <property type="match status" value="1"/>
</dbReference>
<dbReference type="InterPro" id="IPR038765">
    <property type="entry name" value="Papain-like_cys_pep_sf"/>
</dbReference>